<evidence type="ECO:0000256" key="2">
    <source>
        <dbReference type="ARBA" id="ARBA00022679"/>
    </source>
</evidence>
<keyword evidence="2 4" id="KW-0808">Transferase</keyword>
<keyword evidence="3" id="KW-0012">Acyltransferase</keyword>
<dbReference type="SUPFAM" id="SSF51161">
    <property type="entry name" value="Trimeric LpxA-like enzymes"/>
    <property type="match status" value="1"/>
</dbReference>
<dbReference type="GO" id="GO:0008652">
    <property type="term" value="P:amino acid biosynthetic process"/>
    <property type="evidence" value="ECO:0007669"/>
    <property type="project" value="UniProtKB-KW"/>
</dbReference>
<keyword evidence="1" id="KW-0028">Amino-acid biosynthesis</keyword>
<dbReference type="InterPro" id="IPR042122">
    <property type="entry name" value="Ser_AcTrfase_N_sf"/>
</dbReference>
<proteinExistence type="predicted"/>
<protein>
    <submittedName>
        <fullName evidence="4">Serine O-acetyltransferase</fullName>
    </submittedName>
</protein>
<reference evidence="4 5" key="1">
    <citation type="submission" date="2019-07" db="EMBL/GenBank/DDBJ databases">
        <title>Genomic Encyclopedia of Type Strains, Phase IV (KMG-IV): sequencing the most valuable type-strain genomes for metagenomic binning, comparative biology and taxonomic classification.</title>
        <authorList>
            <person name="Goeker M."/>
        </authorList>
    </citation>
    <scope>NUCLEOTIDE SEQUENCE [LARGE SCALE GENOMIC DNA]</scope>
    <source>
        <strain evidence="4 5">DSM 18961</strain>
    </source>
</reference>
<gene>
    <name evidence="4" type="ORF">C7447_10394</name>
</gene>
<evidence type="ECO:0000313" key="5">
    <source>
        <dbReference type="Proteomes" id="UP000323136"/>
    </source>
</evidence>
<evidence type="ECO:0000256" key="1">
    <source>
        <dbReference type="ARBA" id="ARBA00022605"/>
    </source>
</evidence>
<dbReference type="InterPro" id="IPR045304">
    <property type="entry name" value="LbH_SAT"/>
</dbReference>
<dbReference type="CDD" id="cd03354">
    <property type="entry name" value="LbH_SAT"/>
    <property type="match status" value="1"/>
</dbReference>
<keyword evidence="5" id="KW-1185">Reference proteome</keyword>
<evidence type="ECO:0000313" key="4">
    <source>
        <dbReference type="EMBL" id="TYP97928.1"/>
    </source>
</evidence>
<comment type="caution">
    <text evidence="4">The sequence shown here is derived from an EMBL/GenBank/DDBJ whole genome shotgun (WGS) entry which is preliminary data.</text>
</comment>
<name>A0A5S5DRB3_9FLAO</name>
<dbReference type="EMBL" id="VNIA01000003">
    <property type="protein sequence ID" value="TYP97928.1"/>
    <property type="molecule type" value="Genomic_DNA"/>
</dbReference>
<dbReference type="Proteomes" id="UP000323136">
    <property type="component" value="Unassembled WGS sequence"/>
</dbReference>
<dbReference type="PANTHER" id="PTHR42811">
    <property type="entry name" value="SERINE ACETYLTRANSFERASE"/>
    <property type="match status" value="1"/>
</dbReference>
<dbReference type="InterPro" id="IPR011004">
    <property type="entry name" value="Trimer_LpxA-like_sf"/>
</dbReference>
<dbReference type="RefSeq" id="WP_148870273.1">
    <property type="nucleotide sequence ID" value="NZ_VNIA01000003.1"/>
</dbReference>
<sequence length="276" mass="30974">MKENNFKTQFLSSIIENKCFIVKNKAEQFIQKLYDVLFQIGDVRITSEKDFENVFSALKAHLKEVLCDVSIPNDEILKIQEAFFKALPLIYATLKEDAEFMLEYDPAAKSVREIQIAYPGFFAIAIYRFSHELHKLYIPIIPRVLSEYAHSKTGIDIHPGAKIGNRFVIDHGTGVVIGETTIIGNNVKIFQGVTLGAISVSRDVKGQKRHPTIEDNVVVYSGTTILGGDTIIGENSVIGGNVWLTESVEPESRVFHKSQIIVKGKKIKHQPINFVI</sequence>
<accession>A0A5S5DRB3</accession>
<dbReference type="AlphaFoldDB" id="A0A5S5DRB3"/>
<dbReference type="Gene3D" id="2.160.10.10">
    <property type="entry name" value="Hexapeptide repeat proteins"/>
    <property type="match status" value="1"/>
</dbReference>
<dbReference type="Gene3D" id="1.10.3130.10">
    <property type="entry name" value="serine acetyltransferase, domain 1"/>
    <property type="match status" value="1"/>
</dbReference>
<dbReference type="OrthoDB" id="9801456at2"/>
<organism evidence="4 5">
    <name type="scientific">Tenacibaculum adriaticum</name>
    <dbReference type="NCBI Taxonomy" id="413713"/>
    <lineage>
        <taxon>Bacteria</taxon>
        <taxon>Pseudomonadati</taxon>
        <taxon>Bacteroidota</taxon>
        <taxon>Flavobacteriia</taxon>
        <taxon>Flavobacteriales</taxon>
        <taxon>Flavobacteriaceae</taxon>
        <taxon>Tenacibaculum</taxon>
    </lineage>
</organism>
<dbReference type="GO" id="GO:0016746">
    <property type="term" value="F:acyltransferase activity"/>
    <property type="evidence" value="ECO:0007669"/>
    <property type="project" value="UniProtKB-KW"/>
</dbReference>
<evidence type="ECO:0000256" key="3">
    <source>
        <dbReference type="ARBA" id="ARBA00023315"/>
    </source>
</evidence>